<dbReference type="EMBL" id="DACXIC010000004">
    <property type="protein sequence ID" value="HAU4355757.1"/>
    <property type="molecule type" value="Genomic_DNA"/>
</dbReference>
<dbReference type="AlphaFoldDB" id="A0AAD3YP60"/>
<gene>
    <name evidence="3" type="ORF">F6W21_05365</name>
</gene>
<dbReference type="PANTHER" id="PTHR30451:SF5">
    <property type="entry name" value="SLR0019 PROTEIN"/>
    <property type="match status" value="1"/>
</dbReference>
<dbReference type="PROSITE" id="PS51257">
    <property type="entry name" value="PROKAR_LIPOPROTEIN"/>
    <property type="match status" value="1"/>
</dbReference>
<dbReference type="Gene3D" id="2.60.40.3110">
    <property type="match status" value="1"/>
</dbReference>
<dbReference type="InterPro" id="IPR043142">
    <property type="entry name" value="PapC-like_C_sf"/>
</dbReference>
<sequence length="777" mass="84264">MRDLKRAAAGWLLALASVTACAATYDSLPAPAASYSDKQEYELYLSVSVNGNLLASAAPVKVIAGRYWIAAEVLRQAHIPLQTQDALVDVTTIPSVKVEYDRPGQMLNLRVPDNWLPEQRIGETTGQNYQAAISSPGMLFNYDAYSLFSSGGTQTTSTYTETRLFGPPGVLSNNAVIRQNWSSTGYEQQGFMRYDTLWKYSDSEQMISYQAGDVVSNALTWSSSVRMGGLRLSRNFSVRPDLVTYPLLNLSGSAAVPSSVDLFINGYKTSSAQINGGPYTLTNVPWISGAGEATVVTTDALGRQVSTSIPFYVSNTLLREGLSDFDFTLGALRNNYGIKSADYGAGALSAIYRYGVNNWLTLSTHTEDRKGLTNAGIGSDIGVGNLGTLSLSTSASRGDGSGNQLTAGYSYYASSWGVNYQHIRRSADYNNLSTYGSVAALSRQSDQATLSLSPWDRALGSFSIGYFDIKAEDNSHTRLMNLSWSRSLWQSSSLNLSVNRDLQDNSYASMLQIIIPFDSQSSVQLSGQRSSSGQWGENINVSRSAPAEGGLGWNLAHSIGGNNYSQADLTWINRVSTLSGGYYGSRDDHHSWFEAAGSIVLMDNSLFFARQINDAFIVVSTGNYPDIAVNYENRKVGVTDKNGHLLIPWASAWYPGKVTLDTLPLPTDTEAVTVEKRIAVREGSGALVDFPVNRVRSATLIFVDAQGQPLPVGTPVEEVNSQQRALVGYDGVVWFSHLGRINEVKINAGELRCSIPFELPETTPVPQRIGPVSCPSS</sequence>
<dbReference type="InterPro" id="IPR042186">
    <property type="entry name" value="FimD_plug_dom"/>
</dbReference>
<name>A0AAD3YP60_KLEOX</name>
<feature type="signal peptide" evidence="1">
    <location>
        <begin position="1"/>
        <end position="22"/>
    </location>
</feature>
<dbReference type="Pfam" id="PF00577">
    <property type="entry name" value="Usher"/>
    <property type="match status" value="1"/>
</dbReference>
<dbReference type="Gene3D" id="2.60.40.2070">
    <property type="match status" value="1"/>
</dbReference>
<reference evidence="3" key="1">
    <citation type="journal article" date="2018" name="Genome Biol.">
        <title>SKESA: strategic k-mer extension for scrupulous assemblies.</title>
        <authorList>
            <person name="Souvorov A."/>
            <person name="Agarwala R."/>
            <person name="Lipman D.J."/>
        </authorList>
    </citation>
    <scope>NUCLEOTIDE SEQUENCE</scope>
    <source>
        <strain evidence="3">AUSMDU00005748</strain>
    </source>
</reference>
<dbReference type="GO" id="GO:0015473">
    <property type="term" value="F:fimbrial usher porin activity"/>
    <property type="evidence" value="ECO:0007669"/>
    <property type="project" value="InterPro"/>
</dbReference>
<dbReference type="RefSeq" id="WP_196090236.1">
    <property type="nucleotide sequence ID" value="NZ_CP089411.1"/>
</dbReference>
<comment type="caution">
    <text evidence="3">The sequence shown here is derived from an EMBL/GenBank/DDBJ whole genome shotgun (WGS) entry which is preliminary data.</text>
</comment>
<feature type="chain" id="PRO_5042206131" evidence="1">
    <location>
        <begin position="23"/>
        <end position="777"/>
    </location>
</feature>
<dbReference type="Gene3D" id="2.60.40.2610">
    <property type="entry name" value="Outer membrane usher protein FimD, plug domain"/>
    <property type="match status" value="1"/>
</dbReference>
<protein>
    <submittedName>
        <fullName evidence="3">Fimbrial biogenesis outer membrane usher protein</fullName>
    </submittedName>
</protein>
<dbReference type="Proteomes" id="UP000868497">
    <property type="component" value="Unassembled WGS sequence"/>
</dbReference>
<dbReference type="Pfam" id="PF13953">
    <property type="entry name" value="PapC_C"/>
    <property type="match status" value="1"/>
</dbReference>
<keyword evidence="1" id="KW-0732">Signal</keyword>
<feature type="domain" description="PapC-like C-terminal" evidence="2">
    <location>
        <begin position="704"/>
        <end position="761"/>
    </location>
</feature>
<accession>A0AAD3YP60</accession>
<dbReference type="GO" id="GO:0009297">
    <property type="term" value="P:pilus assembly"/>
    <property type="evidence" value="ECO:0007669"/>
    <property type="project" value="InterPro"/>
</dbReference>
<evidence type="ECO:0000313" key="4">
    <source>
        <dbReference type="Proteomes" id="UP000868497"/>
    </source>
</evidence>
<dbReference type="InterPro" id="IPR000015">
    <property type="entry name" value="Fimb_usher"/>
</dbReference>
<evidence type="ECO:0000259" key="2">
    <source>
        <dbReference type="Pfam" id="PF13953"/>
    </source>
</evidence>
<dbReference type="GO" id="GO:0009279">
    <property type="term" value="C:cell outer membrane"/>
    <property type="evidence" value="ECO:0007669"/>
    <property type="project" value="TreeGrafter"/>
</dbReference>
<dbReference type="InterPro" id="IPR025949">
    <property type="entry name" value="PapC-like_C"/>
</dbReference>
<dbReference type="PANTHER" id="PTHR30451">
    <property type="entry name" value="OUTER MEMBRANE USHER PROTEIN"/>
    <property type="match status" value="1"/>
</dbReference>
<evidence type="ECO:0000256" key="1">
    <source>
        <dbReference type="SAM" id="SignalP"/>
    </source>
</evidence>
<evidence type="ECO:0000313" key="3">
    <source>
        <dbReference type="EMBL" id="HAU4355757.1"/>
    </source>
</evidence>
<reference evidence="3" key="2">
    <citation type="submission" date="2019-09" db="EMBL/GenBank/DDBJ databases">
        <authorList>
            <consortium name="NCBI Pathogen Detection Project"/>
        </authorList>
    </citation>
    <scope>NUCLEOTIDE SEQUENCE</scope>
    <source>
        <strain evidence="3">AUSMDU00005748</strain>
    </source>
</reference>
<proteinExistence type="predicted"/>
<organism evidence="3 4">
    <name type="scientific">Klebsiella oxytoca</name>
    <dbReference type="NCBI Taxonomy" id="571"/>
    <lineage>
        <taxon>Bacteria</taxon>
        <taxon>Pseudomonadati</taxon>
        <taxon>Pseudomonadota</taxon>
        <taxon>Gammaproteobacteria</taxon>
        <taxon>Enterobacterales</taxon>
        <taxon>Enterobacteriaceae</taxon>
        <taxon>Klebsiella/Raoultella group</taxon>
        <taxon>Klebsiella</taxon>
    </lineage>
</organism>